<accession>A0A5C8ZVK8</accession>
<dbReference type="Proteomes" id="UP000321933">
    <property type="component" value="Unassembled WGS sequence"/>
</dbReference>
<sequence length="260" mass="27640">MSTLETVTIERHDQVALVSLNRPDSLNAFSAELRRDLAAAVSEVNADEGIRVVVLTGIGRAFSAGADLMEVQGDDFDVRSQLNNEYKPVLMAISESSKPWISAVNGAAAGIGSAFAMVCDLTVMADDAFIYQAFAAIGLVPDGGATWHLARTIGRKRAFELIATGEKLRAEKCQALGLCNRVVPAAELVPATLAWAQELAGKAPLALRYAKQALNQAMEADVAEIISAEADLQHLCINSADATEGVTAFVEKRAPVWQGK</sequence>
<keyword evidence="3" id="KW-0413">Isomerase</keyword>
<evidence type="ECO:0000313" key="4">
    <source>
        <dbReference type="Proteomes" id="UP000321933"/>
    </source>
</evidence>
<dbReference type="GO" id="GO:0016836">
    <property type="term" value="F:hydro-lyase activity"/>
    <property type="evidence" value="ECO:0007669"/>
    <property type="project" value="UniProtKB-ARBA"/>
</dbReference>
<dbReference type="SUPFAM" id="SSF52096">
    <property type="entry name" value="ClpP/crotonase"/>
    <property type="match status" value="1"/>
</dbReference>
<dbReference type="PANTHER" id="PTHR11941">
    <property type="entry name" value="ENOYL-COA HYDRATASE-RELATED"/>
    <property type="match status" value="1"/>
</dbReference>
<proteinExistence type="inferred from homology"/>
<dbReference type="OrthoDB" id="9807606at2"/>
<dbReference type="GO" id="GO:0016853">
    <property type="term" value="F:isomerase activity"/>
    <property type="evidence" value="ECO:0007669"/>
    <property type="project" value="UniProtKB-KW"/>
</dbReference>
<keyword evidence="4" id="KW-1185">Reference proteome</keyword>
<dbReference type="Pfam" id="PF00378">
    <property type="entry name" value="ECH_1"/>
    <property type="match status" value="1"/>
</dbReference>
<dbReference type="InterPro" id="IPR014748">
    <property type="entry name" value="Enoyl-CoA_hydra_C"/>
</dbReference>
<dbReference type="AlphaFoldDB" id="A0A5C8ZVK8"/>
<evidence type="ECO:0000256" key="2">
    <source>
        <dbReference type="ARBA" id="ARBA00023239"/>
    </source>
</evidence>
<dbReference type="FunFam" id="1.10.12.10:FF:000001">
    <property type="entry name" value="Probable enoyl-CoA hydratase, mitochondrial"/>
    <property type="match status" value="1"/>
</dbReference>
<evidence type="ECO:0000256" key="1">
    <source>
        <dbReference type="ARBA" id="ARBA00005254"/>
    </source>
</evidence>
<gene>
    <name evidence="3" type="ORF">FVW59_09995</name>
</gene>
<evidence type="ECO:0000313" key="3">
    <source>
        <dbReference type="EMBL" id="TXS91497.1"/>
    </source>
</evidence>
<comment type="similarity">
    <text evidence="1">Belongs to the enoyl-CoA hydratase/isomerase family.</text>
</comment>
<protein>
    <submittedName>
        <fullName evidence="3">Enoyl-CoA hydratase/isomerase family protein</fullName>
    </submittedName>
</protein>
<comment type="caution">
    <text evidence="3">The sequence shown here is derived from an EMBL/GenBank/DDBJ whole genome shotgun (WGS) entry which is preliminary data.</text>
</comment>
<name>A0A5C8ZVK8_9GAMM</name>
<dbReference type="CDD" id="cd06558">
    <property type="entry name" value="crotonase-like"/>
    <property type="match status" value="1"/>
</dbReference>
<dbReference type="PANTHER" id="PTHR11941:SF133">
    <property type="entry name" value="1,2-EPOXYPHENYLACETYL-COA ISOMERASE"/>
    <property type="match status" value="1"/>
</dbReference>
<dbReference type="RefSeq" id="WP_148064128.1">
    <property type="nucleotide sequence ID" value="NZ_VRYZ01000004.1"/>
</dbReference>
<dbReference type="Gene3D" id="3.90.226.10">
    <property type="entry name" value="2-enoyl-CoA Hydratase, Chain A, domain 1"/>
    <property type="match status" value="1"/>
</dbReference>
<organism evidence="3 4">
    <name type="scientific">Parahaliea aestuarii</name>
    <dbReference type="NCBI Taxonomy" id="1852021"/>
    <lineage>
        <taxon>Bacteria</taxon>
        <taxon>Pseudomonadati</taxon>
        <taxon>Pseudomonadota</taxon>
        <taxon>Gammaproteobacteria</taxon>
        <taxon>Cellvibrionales</taxon>
        <taxon>Halieaceae</taxon>
        <taxon>Parahaliea</taxon>
    </lineage>
</organism>
<keyword evidence="2" id="KW-0456">Lyase</keyword>
<reference evidence="3 4" key="1">
    <citation type="submission" date="2019-08" db="EMBL/GenBank/DDBJ databases">
        <title>Parahaliea maris sp. nov., isolated from the surface seawater.</title>
        <authorList>
            <person name="Liu Y."/>
        </authorList>
    </citation>
    <scope>NUCLEOTIDE SEQUENCE [LARGE SCALE GENOMIC DNA]</scope>
    <source>
        <strain evidence="3 4">S2-26</strain>
    </source>
</reference>
<dbReference type="GO" id="GO:0006635">
    <property type="term" value="P:fatty acid beta-oxidation"/>
    <property type="evidence" value="ECO:0007669"/>
    <property type="project" value="TreeGrafter"/>
</dbReference>
<dbReference type="InterPro" id="IPR029045">
    <property type="entry name" value="ClpP/crotonase-like_dom_sf"/>
</dbReference>
<dbReference type="EMBL" id="VRYZ01000004">
    <property type="protein sequence ID" value="TXS91497.1"/>
    <property type="molecule type" value="Genomic_DNA"/>
</dbReference>
<dbReference type="Gene3D" id="1.10.12.10">
    <property type="entry name" value="Lyase 2-enoyl-coa Hydratase, Chain A, domain 2"/>
    <property type="match status" value="1"/>
</dbReference>
<dbReference type="InterPro" id="IPR001753">
    <property type="entry name" value="Enoyl-CoA_hydra/iso"/>
</dbReference>